<dbReference type="InterPro" id="IPR005586">
    <property type="entry name" value="ABC_trans_aux"/>
</dbReference>
<dbReference type="Pfam" id="PF03886">
    <property type="entry name" value="ABC_trans_aux"/>
    <property type="match status" value="1"/>
</dbReference>
<proteinExistence type="predicted"/>
<reference evidence="2" key="2">
    <citation type="submission" date="2022-10" db="EMBL/GenBank/DDBJ databases">
        <authorList>
            <person name="Trinh H.N."/>
        </authorList>
    </citation>
    <scope>NUCLEOTIDE SEQUENCE</scope>
    <source>
        <strain evidence="2">RN2-1</strain>
    </source>
</reference>
<evidence type="ECO:0000313" key="3">
    <source>
        <dbReference type="Proteomes" id="UP001165679"/>
    </source>
</evidence>
<gene>
    <name evidence="2" type="ORF">OL599_00455</name>
</gene>
<dbReference type="RefSeq" id="WP_264711618.1">
    <property type="nucleotide sequence ID" value="NZ_JAPDNT010000001.1"/>
</dbReference>
<dbReference type="Gene3D" id="3.40.50.10610">
    <property type="entry name" value="ABC-type transport auxiliary lipoprotein component"/>
    <property type="match status" value="1"/>
</dbReference>
<dbReference type="PROSITE" id="PS51257">
    <property type="entry name" value="PROKAR_LIPOPROTEIN"/>
    <property type="match status" value="1"/>
</dbReference>
<dbReference type="SUPFAM" id="SSF159594">
    <property type="entry name" value="XCC0632-like"/>
    <property type="match status" value="1"/>
</dbReference>
<evidence type="ECO:0000259" key="1">
    <source>
        <dbReference type="Pfam" id="PF03886"/>
    </source>
</evidence>
<accession>A0AA41YIZ0</accession>
<comment type="caution">
    <text evidence="2">The sequence shown here is derived from an EMBL/GenBank/DDBJ whole genome shotgun (WGS) entry which is preliminary data.</text>
</comment>
<protein>
    <submittedName>
        <fullName evidence="2">PqiC family protein</fullName>
    </submittedName>
</protein>
<name>A0AA41YIZ0_9PROT</name>
<dbReference type="Proteomes" id="UP001165679">
    <property type="component" value="Unassembled WGS sequence"/>
</dbReference>
<organism evidence="2 3">
    <name type="scientific">Limobrevibacterium gyesilva</name>
    <dbReference type="NCBI Taxonomy" id="2991712"/>
    <lineage>
        <taxon>Bacteria</taxon>
        <taxon>Pseudomonadati</taxon>
        <taxon>Pseudomonadota</taxon>
        <taxon>Alphaproteobacteria</taxon>
        <taxon>Acetobacterales</taxon>
        <taxon>Acetobacteraceae</taxon>
        <taxon>Limobrevibacterium</taxon>
    </lineage>
</organism>
<dbReference type="AlphaFoldDB" id="A0AA41YIZ0"/>
<keyword evidence="3" id="KW-1185">Reference proteome</keyword>
<evidence type="ECO:0000313" key="2">
    <source>
        <dbReference type="EMBL" id="MCW3473036.1"/>
    </source>
</evidence>
<feature type="domain" description="ABC-type transport auxiliary lipoprotein component" evidence="1">
    <location>
        <begin position="40"/>
        <end position="188"/>
    </location>
</feature>
<sequence length="194" mass="20764">MKRRALLALPAILAGCGLSERPYAERRQWPLIVRRPMALPPKRGGRVLEVRALRAGPGLEARGLQTLAPDGSIRTAFYEEWAVPPAQGVEDALRRWLAESGQFAAVVAPGSRAVPDLTLEGELSALWSRPDAGQAHAALGITVLAPRGEASRIMLQRMFTQDAPLTAAGAQAEVQAQTAALAAVFTQIEAALRF</sequence>
<reference evidence="2" key="1">
    <citation type="submission" date="2022-09" db="EMBL/GenBank/DDBJ databases">
        <title>Rhodovastum sp. nov. RN2-1 isolated from soil in Seongnam, South Korea.</title>
        <authorList>
            <person name="Le N.T."/>
        </authorList>
    </citation>
    <scope>NUCLEOTIDE SEQUENCE</scope>
    <source>
        <strain evidence="2">RN2-1</strain>
    </source>
</reference>
<dbReference type="EMBL" id="JAPDNT010000001">
    <property type="protein sequence ID" value="MCW3473036.1"/>
    <property type="molecule type" value="Genomic_DNA"/>
</dbReference>